<evidence type="ECO:0008006" key="5">
    <source>
        <dbReference type="Google" id="ProtNLM"/>
    </source>
</evidence>
<feature type="transmembrane region" description="Helical" evidence="2">
    <location>
        <begin position="135"/>
        <end position="153"/>
    </location>
</feature>
<feature type="transmembrane region" description="Helical" evidence="2">
    <location>
        <begin position="109"/>
        <end position="128"/>
    </location>
</feature>
<keyword evidence="4" id="KW-1185">Reference proteome</keyword>
<comment type="caution">
    <text evidence="3">The sequence shown here is derived from an EMBL/GenBank/DDBJ whole genome shotgun (WGS) entry which is preliminary data.</text>
</comment>
<feature type="transmembrane region" description="Helical" evidence="2">
    <location>
        <begin position="257"/>
        <end position="274"/>
    </location>
</feature>
<keyword evidence="2" id="KW-1133">Transmembrane helix</keyword>
<dbReference type="RefSeq" id="WP_337889577.1">
    <property type="nucleotide sequence ID" value="NZ_JBAHVI010000002.1"/>
</dbReference>
<evidence type="ECO:0000313" key="4">
    <source>
        <dbReference type="Proteomes" id="UP001359781"/>
    </source>
</evidence>
<protein>
    <recommendedName>
        <fullName evidence="5">Glycosyltransferase RgtA/B/C/D-like domain-containing protein</fullName>
    </recommendedName>
</protein>
<keyword evidence="2" id="KW-0472">Membrane</keyword>
<keyword evidence="2" id="KW-0812">Transmembrane</keyword>
<feature type="transmembrane region" description="Helical" evidence="2">
    <location>
        <begin position="280"/>
        <end position="308"/>
    </location>
</feature>
<organism evidence="3 4">
    <name type="scientific">Corynebacterium mastitidis</name>
    <dbReference type="NCBI Taxonomy" id="161890"/>
    <lineage>
        <taxon>Bacteria</taxon>
        <taxon>Bacillati</taxon>
        <taxon>Actinomycetota</taxon>
        <taxon>Actinomycetes</taxon>
        <taxon>Mycobacteriales</taxon>
        <taxon>Corynebacteriaceae</taxon>
        <taxon>Corynebacterium</taxon>
    </lineage>
</organism>
<feature type="region of interest" description="Disordered" evidence="1">
    <location>
        <begin position="501"/>
        <end position="530"/>
    </location>
</feature>
<feature type="transmembrane region" description="Helical" evidence="2">
    <location>
        <begin position="191"/>
        <end position="210"/>
    </location>
</feature>
<dbReference type="EMBL" id="JBAHVJ010000001">
    <property type="protein sequence ID" value="MEJ4098776.1"/>
    <property type="molecule type" value="Genomic_DNA"/>
</dbReference>
<name>A0ABU8NUV0_9CORY</name>
<evidence type="ECO:0000256" key="2">
    <source>
        <dbReference type="SAM" id="Phobius"/>
    </source>
</evidence>
<gene>
    <name evidence="3" type="ORF">V5S96_00110</name>
</gene>
<feature type="transmembrane region" description="Helical" evidence="2">
    <location>
        <begin position="230"/>
        <end position="250"/>
    </location>
</feature>
<evidence type="ECO:0000256" key="1">
    <source>
        <dbReference type="SAM" id="MobiDB-lite"/>
    </source>
</evidence>
<proteinExistence type="predicted"/>
<evidence type="ECO:0000313" key="3">
    <source>
        <dbReference type="EMBL" id="MEJ4098776.1"/>
    </source>
</evidence>
<feature type="transmembrane region" description="Helical" evidence="2">
    <location>
        <begin position="83"/>
        <end position="103"/>
    </location>
</feature>
<feature type="transmembrane region" description="Helical" evidence="2">
    <location>
        <begin position="12"/>
        <end position="34"/>
    </location>
</feature>
<feature type="transmembrane region" description="Helical" evidence="2">
    <location>
        <begin position="159"/>
        <end position="179"/>
    </location>
</feature>
<dbReference type="Proteomes" id="UP001359781">
    <property type="component" value="Unassembled WGS sequence"/>
</dbReference>
<sequence length="530" mass="54037">MPANPVRPFSRTAAVLLSAWATLLVGLVTLPLLAPGVPALRDMMVLDHPGLNPGALGWGDLPARGAPQEGLLALIGAIAPASWALRGIVVGAAVAGAWGSYLLARRLGAGAWGCAAALAIGLANPAVIERLLQGHWSLVACAWLLPAIAWAGLNGHPRAQWLAMWGASLSPTGGLCALLMGASTARARRPVTALIGAALCAPWWVPGLVAGVDTTSTTQAVAAFAPRAEAFAGTPGTLVGLGGIWNAAAVPDARESGWALAGAVLFALLCTGWRRCPRPLLLLGALGLLLGLAAWALPSVLGVAVGTVPGGGLLRDSHKFVILAVPGYIALAAGLAPGRAAAATGLCAVQLIDAPLALAALRPLPPERLPVEPAAMLAVRDHAAGREALVVGANSGSLVNVDGAPLVNPWWKAIPAVEPGNLSVDGVEVDPPSPRWLAATEAWRAGDLPELERLGVGLVIDGGTGNVLAETGAPAPDIRPGLGLLAGWLLIVPAAGAVETRWGRPRRSPRAAAPRSRPRPHPRKRRLYHP</sequence>
<feature type="transmembrane region" description="Helical" evidence="2">
    <location>
        <begin position="320"/>
        <end position="336"/>
    </location>
</feature>
<feature type="compositionally biased region" description="Basic residues" evidence="1">
    <location>
        <begin position="516"/>
        <end position="530"/>
    </location>
</feature>
<reference evidence="3 4" key="1">
    <citation type="submission" date="2024-02" db="EMBL/GenBank/DDBJ databases">
        <title>Whole genome sequencing and characterization of Corynebacterium isolated from the ocular surface of dry eye disease sufferers.</title>
        <authorList>
            <person name="Naqvi M."/>
        </authorList>
    </citation>
    <scope>NUCLEOTIDE SEQUENCE [LARGE SCALE GENOMIC DNA]</scope>
    <source>
        <strain evidence="3 4">PCRF</strain>
    </source>
</reference>
<accession>A0ABU8NUV0</accession>